<dbReference type="Proteomes" id="UP000215914">
    <property type="component" value="Chromosome 11"/>
</dbReference>
<dbReference type="InterPro" id="IPR012340">
    <property type="entry name" value="NA-bd_OB-fold"/>
</dbReference>
<protein>
    <submittedName>
        <fullName evidence="1">Putative nucleic acid-binding, OB-fold protein</fullName>
    </submittedName>
</protein>
<accession>A0A251TCL7</accession>
<dbReference type="SUPFAM" id="SSF50249">
    <property type="entry name" value="Nucleic acid-binding proteins"/>
    <property type="match status" value="1"/>
</dbReference>
<dbReference type="AlphaFoldDB" id="A0A251TCL7"/>
<dbReference type="InParanoid" id="A0A251TCL7"/>
<proteinExistence type="predicted"/>
<dbReference type="Gene3D" id="2.40.50.140">
    <property type="entry name" value="Nucleic acid-binding proteins"/>
    <property type="match status" value="1"/>
</dbReference>
<organism evidence="1 2">
    <name type="scientific">Helianthus annuus</name>
    <name type="common">Common sunflower</name>
    <dbReference type="NCBI Taxonomy" id="4232"/>
    <lineage>
        <taxon>Eukaryota</taxon>
        <taxon>Viridiplantae</taxon>
        <taxon>Streptophyta</taxon>
        <taxon>Embryophyta</taxon>
        <taxon>Tracheophyta</taxon>
        <taxon>Spermatophyta</taxon>
        <taxon>Magnoliopsida</taxon>
        <taxon>eudicotyledons</taxon>
        <taxon>Gunneridae</taxon>
        <taxon>Pentapetalae</taxon>
        <taxon>asterids</taxon>
        <taxon>campanulids</taxon>
        <taxon>Asterales</taxon>
        <taxon>Asteraceae</taxon>
        <taxon>Asteroideae</taxon>
        <taxon>Heliantheae alliance</taxon>
        <taxon>Heliantheae</taxon>
        <taxon>Helianthus</taxon>
    </lineage>
</organism>
<evidence type="ECO:0000313" key="1">
    <source>
        <dbReference type="EMBL" id="OTG08885.1"/>
    </source>
</evidence>
<sequence length="328" mass="38022">MILMRFKNSRQANLLKNLLLVLSLVRNDQPVPYFTLFVMISWFTLISKKMLRLLSLKSHNKLLYWELSSVLSKRYHGSMTHAPDVTARWFLRNLLLSFHLKRKKHGSVRVMCVLNKKYLVFKIPLRVQDATGMISLTLFEKDAIKIFKKTAQDMYQTYLEGGYKGFTPDDFESLYEKKYAFKIDVTKYNTENDYPFYGILKVSNDLVIVIELEDWFQEDQDQAVDTPFNCVSNNLISEDTPAFKGTVSYTGDNQTPNDAADKSIGKRPVSFENNETKKDARLELKRNLKEVYDVEENDCASATKASPTIQPIQVQDGKFDFLIPKLEK</sequence>
<gene>
    <name evidence="1" type="ORF">HannXRQ_Chr11g0346681</name>
</gene>
<reference evidence="2" key="1">
    <citation type="journal article" date="2017" name="Nature">
        <title>The sunflower genome provides insights into oil metabolism, flowering and Asterid evolution.</title>
        <authorList>
            <person name="Badouin H."/>
            <person name="Gouzy J."/>
            <person name="Grassa C.J."/>
            <person name="Murat F."/>
            <person name="Staton S.E."/>
            <person name="Cottret L."/>
            <person name="Lelandais-Briere C."/>
            <person name="Owens G.L."/>
            <person name="Carrere S."/>
            <person name="Mayjonade B."/>
            <person name="Legrand L."/>
            <person name="Gill N."/>
            <person name="Kane N.C."/>
            <person name="Bowers J.E."/>
            <person name="Hubner S."/>
            <person name="Bellec A."/>
            <person name="Berard A."/>
            <person name="Berges H."/>
            <person name="Blanchet N."/>
            <person name="Boniface M.C."/>
            <person name="Brunel D."/>
            <person name="Catrice O."/>
            <person name="Chaidir N."/>
            <person name="Claudel C."/>
            <person name="Donnadieu C."/>
            <person name="Faraut T."/>
            <person name="Fievet G."/>
            <person name="Helmstetter N."/>
            <person name="King M."/>
            <person name="Knapp S.J."/>
            <person name="Lai Z."/>
            <person name="Le Paslier M.C."/>
            <person name="Lippi Y."/>
            <person name="Lorenzon L."/>
            <person name="Mandel J.R."/>
            <person name="Marage G."/>
            <person name="Marchand G."/>
            <person name="Marquand E."/>
            <person name="Bret-Mestries E."/>
            <person name="Morien E."/>
            <person name="Nambeesan S."/>
            <person name="Nguyen T."/>
            <person name="Pegot-Espagnet P."/>
            <person name="Pouilly N."/>
            <person name="Raftis F."/>
            <person name="Sallet E."/>
            <person name="Schiex T."/>
            <person name="Thomas J."/>
            <person name="Vandecasteele C."/>
            <person name="Vares D."/>
            <person name="Vear F."/>
            <person name="Vautrin S."/>
            <person name="Crespi M."/>
            <person name="Mangin B."/>
            <person name="Burke J.M."/>
            <person name="Salse J."/>
            <person name="Munos S."/>
            <person name="Vincourt P."/>
            <person name="Rieseberg L.H."/>
            <person name="Langlade N.B."/>
        </authorList>
    </citation>
    <scope>NUCLEOTIDE SEQUENCE [LARGE SCALE GENOMIC DNA]</scope>
    <source>
        <strain evidence="2">cv. SF193</strain>
    </source>
</reference>
<keyword evidence="2" id="KW-1185">Reference proteome</keyword>
<dbReference type="EMBL" id="CM007900">
    <property type="protein sequence ID" value="OTG08885.1"/>
    <property type="molecule type" value="Genomic_DNA"/>
</dbReference>
<evidence type="ECO:0000313" key="2">
    <source>
        <dbReference type="Proteomes" id="UP000215914"/>
    </source>
</evidence>
<name>A0A251TCL7_HELAN</name>